<dbReference type="Proteomes" id="UP000886858">
    <property type="component" value="Unassembled WGS sequence"/>
</dbReference>
<dbReference type="CDD" id="cd24035">
    <property type="entry name" value="ASKHA_NBD_O66634-like_rpt2"/>
    <property type="match status" value="1"/>
</dbReference>
<evidence type="ECO:0000256" key="1">
    <source>
        <dbReference type="SAM" id="MobiDB-lite"/>
    </source>
</evidence>
<dbReference type="PANTHER" id="PTHR32329">
    <property type="entry name" value="BIFUNCTIONAL PROTEIN [INCLUDES 2-HYDROXYACYL-COA DEHYDRATASE (N-TER) AND ITS ACTIVATOR DOMAIN (C_TERM)-RELATED"/>
    <property type="match status" value="1"/>
</dbReference>
<dbReference type="CDD" id="cd24034">
    <property type="entry name" value="ASKHA_NBD_O66634-like_rpt1"/>
    <property type="match status" value="1"/>
</dbReference>
<dbReference type="Pfam" id="PF01869">
    <property type="entry name" value="BcrAD_BadFG"/>
    <property type="match status" value="2"/>
</dbReference>
<dbReference type="Pfam" id="PF09989">
    <property type="entry name" value="DUF2229"/>
    <property type="match status" value="1"/>
</dbReference>
<feature type="domain" description="ATPase BadF/BadG/BcrA/BcrD type" evidence="2">
    <location>
        <begin position="17"/>
        <end position="247"/>
    </location>
</feature>
<feature type="domain" description="ATPase BadF/BadG/BcrA/BcrD type" evidence="2">
    <location>
        <begin position="332"/>
        <end position="586"/>
    </location>
</feature>
<proteinExistence type="predicted"/>
<dbReference type="InterPro" id="IPR043129">
    <property type="entry name" value="ATPase_NBD"/>
</dbReference>
<evidence type="ECO:0000313" key="5">
    <source>
        <dbReference type="Proteomes" id="UP000886858"/>
    </source>
</evidence>
<feature type="compositionally biased region" description="Basic and acidic residues" evidence="1">
    <location>
        <begin position="1434"/>
        <end position="1455"/>
    </location>
</feature>
<organism evidence="4 5">
    <name type="scientific">Candidatus Eisenbergiella merdipullorum</name>
    <dbReference type="NCBI Taxonomy" id="2838553"/>
    <lineage>
        <taxon>Bacteria</taxon>
        <taxon>Bacillati</taxon>
        <taxon>Bacillota</taxon>
        <taxon>Clostridia</taxon>
        <taxon>Lachnospirales</taxon>
        <taxon>Lachnospiraceae</taxon>
        <taxon>Eisenbergiella</taxon>
    </lineage>
</organism>
<evidence type="ECO:0000313" key="4">
    <source>
        <dbReference type="EMBL" id="HJA93162.1"/>
    </source>
</evidence>
<evidence type="ECO:0000259" key="3">
    <source>
        <dbReference type="Pfam" id="PF09989"/>
    </source>
</evidence>
<reference evidence="4" key="2">
    <citation type="submission" date="2021-04" db="EMBL/GenBank/DDBJ databases">
        <authorList>
            <person name="Gilroy R."/>
        </authorList>
    </citation>
    <scope>NUCLEOTIDE SEQUENCE</scope>
    <source>
        <strain evidence="4">CHK179-7159</strain>
    </source>
</reference>
<protein>
    <submittedName>
        <fullName evidence="4">2-hydroxyacyl-CoA dehydratase</fullName>
    </submittedName>
</protein>
<dbReference type="PANTHER" id="PTHR32329:SF4">
    <property type="entry name" value="ACTIVATOR OF 2-HYDROXYACYL-COA DEHYDRATASE"/>
    <property type="match status" value="1"/>
</dbReference>
<feature type="domain" description="DUF2229" evidence="3">
    <location>
        <begin position="681"/>
        <end position="898"/>
    </location>
</feature>
<dbReference type="SUPFAM" id="SSF53067">
    <property type="entry name" value="Actin-like ATPase domain"/>
    <property type="match status" value="2"/>
</dbReference>
<dbReference type="Gene3D" id="3.30.420.40">
    <property type="match status" value="4"/>
</dbReference>
<gene>
    <name evidence="4" type="ORF">H9717_08645</name>
</gene>
<dbReference type="InterPro" id="IPR051805">
    <property type="entry name" value="Dehydratase_Activator_Redct"/>
</dbReference>
<reference evidence="4" key="1">
    <citation type="journal article" date="2021" name="PeerJ">
        <title>Extensive microbial diversity within the chicken gut microbiome revealed by metagenomics and culture.</title>
        <authorList>
            <person name="Gilroy R."/>
            <person name="Ravi A."/>
            <person name="Getino M."/>
            <person name="Pursley I."/>
            <person name="Horton D.L."/>
            <person name="Alikhan N.F."/>
            <person name="Baker D."/>
            <person name="Gharbi K."/>
            <person name="Hall N."/>
            <person name="Watson M."/>
            <person name="Adriaenssens E.M."/>
            <person name="Foster-Nyarko E."/>
            <person name="Jarju S."/>
            <person name="Secka A."/>
            <person name="Antonio M."/>
            <person name="Oren A."/>
            <person name="Chaudhuri R.R."/>
            <person name="La Ragione R."/>
            <person name="Hildebrand F."/>
            <person name="Pallen M.J."/>
        </authorList>
    </citation>
    <scope>NUCLEOTIDE SEQUENCE</scope>
    <source>
        <strain evidence="4">CHK179-7159</strain>
    </source>
</reference>
<evidence type="ECO:0000259" key="2">
    <source>
        <dbReference type="Pfam" id="PF01869"/>
    </source>
</evidence>
<accession>A0A9D2KZ32</accession>
<name>A0A9D2KZ32_9FIRM</name>
<dbReference type="InterPro" id="IPR018709">
    <property type="entry name" value="CoA_activase_DUF2229"/>
</dbReference>
<sequence>MSNTNTSLSEGGKFYSLGIDIGSTTVKIAILDESHHILFSDYKRHFANIQETLTELLNESWQKLGDLTLHPMITGSGGLTLANHLGVPFVQEVISVSTALQELAPKTDVAIELGGEDAKIIYFENGNVEQRMNGICAGGTGSFIDQMASLLQTDAAGLNEYAKNYKSLYTIAARCGVFAKSDIQPLINEGATKEDLAASIFQAVVNQTISGLACGKPIRGHVAFLGGPLHFLSELKKAFVRTLKLDEEHTIETDNSHLFAAIGSAMNSKAEVSFTMQEMVKKLSGGIKMEFEVERMEPLFASEEEYEEFKARHDSHCVRTAPLEDYAGNCFLGIDAGSTTTKVALVGEDGSLLYSFYSNNNGSPLKTAIGAIQDIYAKLPKGVRIVRSCSTGYGEALMKAAFLLDDGEVETVAHYHAAAFFDPQVDCILDIGGQDMKCIKIKNGTVDSVQLNEACSSGCGSFIETFAKSLNYSVQDFAKAALFAKHPIDLGTRCTVFMNSKVKQAQKEGAEVADISAGLAYSVIKNALFKVIKVSDASELGKQIVVQGGTFYNDAVLRSFEKIAGCEAIRPDIAGIMGAFGAALIARDNYTTGYQTTMLTIDQINSLEFETSMAKCKGCTNNCRLTINRFSGGRQYISGNRCERGLGKPKNPSQVPNLFEYKLKRLFSYEPLSADKAYRGRVGIPRVLNMYENYPFWYTFFTQLGYQVVLSPSSTHAIYELGIESIPSESECYPAKLAHGHVAWLIKQGVDFIFYPALFYERKETEGANNHYNCPIVTSYSENIKNNVEEIGRGEAVLRNPFMAFTSLETATDALIKEFKELPAEEVRRAAAKGWEEMAASHEDIKRKGEEVLDWLEKNHKQGIVLAGRPYHLDPEINHGIPELITSYGLAVLTEDSVAHLGKVDRPLIVSDQWMYHSRLYAAAAFVRTRDDLNLIQLNSFGCGLDAVTTDQVNDILSGSGKIYTCLKIDEVNNLGAARIRIRSLLAAIREKEKKHEKREIHSTALNRVVFTEEMRKDYTILCPQMSPIHFELLEDVFRVCGYHLEVMDNDNRRAVDMGLKYVNNDACYPSLIVVGQIMDALLSGKYDVNKVAVVMTQTGGGCRATNYVGFIRRALEKAGLEQVPVISINMAGIESNPGFKLDLNLLIRALYGAVFGDIFMRCVYRMRPYELTPGSVEACHRKWVEKCRTFLTSKRPGIPTFFKMCRQMIEDFDNIPISDEPKPRVGIVGEILVKFAPAANNHLVELLESEGAEAVVPDLLDFMFYCFYNQIYKAEHLGTSKKTALVAKAGIRAMEWMRSGARKAFEKSKHFHAPTKIETIASYAEPIVSIGNQTGEGWFLTGEMVELIKTGTNNIVCTQPFGCLPNHVVGKGVIKELRRRYPKSNVVAIDYDPGASEVNQLNRIKLMLSTAQKNLKKELEENGQLKAVPGKMESTEEKETAHEESIREDERTSA</sequence>
<comment type="caution">
    <text evidence="4">The sequence shown here is derived from an EMBL/GenBank/DDBJ whole genome shotgun (WGS) entry which is preliminary data.</text>
</comment>
<dbReference type="EMBL" id="DWYY01000091">
    <property type="protein sequence ID" value="HJA93162.1"/>
    <property type="molecule type" value="Genomic_DNA"/>
</dbReference>
<dbReference type="InterPro" id="IPR002731">
    <property type="entry name" value="ATPase_BadF"/>
</dbReference>
<feature type="region of interest" description="Disordered" evidence="1">
    <location>
        <begin position="1421"/>
        <end position="1455"/>
    </location>
</feature>